<dbReference type="SMART" id="SM00490">
    <property type="entry name" value="HELICc"/>
    <property type="match status" value="1"/>
</dbReference>
<sequence>MLRRPKNGGPMTAVQNPFLFNSQNSIAKSRDNFQRMNCILVVLLKLRQACVHLALTKAHIDLDAFDTLGVENDPTADLNRELAEMSIAGDELINQVAASSGDVSEQVEALFEERYKSAKVKALLTELDKVLELGDKCVIVSQWTSMLNIVERHLKKREAPYTSITGAVPTKDRQSRVDSFNLPDGEGAQVMLLSLTAGGVGLNLIGGNHLFLLDLHWNPALENQACDRIYRMGQKKNVYIHKFICKDTIEQRVLELQKKKLELAHGVLDGAASKKLTKLNINDLKFLFDLNKPTEP</sequence>
<dbReference type="GO" id="GO:0006281">
    <property type="term" value="P:DNA repair"/>
    <property type="evidence" value="ECO:0007669"/>
    <property type="project" value="TreeGrafter"/>
</dbReference>
<dbReference type="InterPro" id="IPR050628">
    <property type="entry name" value="SNF2_RAD54_helicase_TF"/>
</dbReference>
<protein>
    <submittedName>
        <fullName evidence="6">Helicase C-terminal domain-containing protein</fullName>
    </submittedName>
</protein>
<dbReference type="WBParaSite" id="L893_g1069.t1">
    <property type="protein sequence ID" value="L893_g1069.t1"/>
    <property type="gene ID" value="L893_g1069"/>
</dbReference>
<dbReference type="InterPro" id="IPR027417">
    <property type="entry name" value="P-loop_NTPase"/>
</dbReference>
<evidence type="ECO:0000259" key="4">
    <source>
        <dbReference type="PROSITE" id="PS51194"/>
    </source>
</evidence>
<organism evidence="5 6">
    <name type="scientific">Steinernema glaseri</name>
    <dbReference type="NCBI Taxonomy" id="37863"/>
    <lineage>
        <taxon>Eukaryota</taxon>
        <taxon>Metazoa</taxon>
        <taxon>Ecdysozoa</taxon>
        <taxon>Nematoda</taxon>
        <taxon>Chromadorea</taxon>
        <taxon>Rhabditida</taxon>
        <taxon>Tylenchina</taxon>
        <taxon>Panagrolaimomorpha</taxon>
        <taxon>Strongyloidoidea</taxon>
        <taxon>Steinernematidae</taxon>
        <taxon>Steinernema</taxon>
    </lineage>
</organism>
<keyword evidence="1" id="KW-0547">Nucleotide-binding</keyword>
<keyword evidence="5" id="KW-1185">Reference proteome</keyword>
<dbReference type="GO" id="GO:0005524">
    <property type="term" value="F:ATP binding"/>
    <property type="evidence" value="ECO:0007669"/>
    <property type="project" value="UniProtKB-KW"/>
</dbReference>
<evidence type="ECO:0000313" key="5">
    <source>
        <dbReference type="Proteomes" id="UP000095287"/>
    </source>
</evidence>
<dbReference type="Pfam" id="PF00271">
    <property type="entry name" value="Helicase_C"/>
    <property type="match status" value="1"/>
</dbReference>
<evidence type="ECO:0000256" key="1">
    <source>
        <dbReference type="ARBA" id="ARBA00022741"/>
    </source>
</evidence>
<keyword evidence="3" id="KW-0067">ATP-binding</keyword>
<proteinExistence type="predicted"/>
<dbReference type="GO" id="GO:0008094">
    <property type="term" value="F:ATP-dependent activity, acting on DNA"/>
    <property type="evidence" value="ECO:0007669"/>
    <property type="project" value="TreeGrafter"/>
</dbReference>
<dbReference type="CDD" id="cd18793">
    <property type="entry name" value="SF2_C_SNF"/>
    <property type="match status" value="1"/>
</dbReference>
<keyword evidence="2" id="KW-0378">Hydrolase</keyword>
<dbReference type="Gene3D" id="3.40.50.300">
    <property type="entry name" value="P-loop containing nucleotide triphosphate hydrolases"/>
    <property type="match status" value="1"/>
</dbReference>
<dbReference type="PANTHER" id="PTHR45626:SF50">
    <property type="entry name" value="TRANSCRIPTION TERMINATION FACTOR 2"/>
    <property type="match status" value="1"/>
</dbReference>
<dbReference type="AlphaFoldDB" id="A0A1I7XYS6"/>
<dbReference type="InterPro" id="IPR001650">
    <property type="entry name" value="Helicase_C-like"/>
</dbReference>
<accession>A0A1I7XYS6</accession>
<evidence type="ECO:0000313" key="6">
    <source>
        <dbReference type="WBParaSite" id="L893_g1069.t1"/>
    </source>
</evidence>
<dbReference type="Proteomes" id="UP000095287">
    <property type="component" value="Unplaced"/>
</dbReference>
<dbReference type="PROSITE" id="PS51194">
    <property type="entry name" value="HELICASE_CTER"/>
    <property type="match status" value="1"/>
</dbReference>
<feature type="domain" description="Helicase C-terminal" evidence="4">
    <location>
        <begin position="119"/>
        <end position="285"/>
    </location>
</feature>
<dbReference type="GO" id="GO:0005634">
    <property type="term" value="C:nucleus"/>
    <property type="evidence" value="ECO:0007669"/>
    <property type="project" value="TreeGrafter"/>
</dbReference>
<reference evidence="6" key="1">
    <citation type="submission" date="2016-11" db="UniProtKB">
        <authorList>
            <consortium name="WormBaseParasite"/>
        </authorList>
    </citation>
    <scope>IDENTIFICATION</scope>
</reference>
<evidence type="ECO:0000256" key="2">
    <source>
        <dbReference type="ARBA" id="ARBA00022801"/>
    </source>
</evidence>
<dbReference type="SUPFAM" id="SSF52540">
    <property type="entry name" value="P-loop containing nucleoside triphosphate hydrolases"/>
    <property type="match status" value="1"/>
</dbReference>
<dbReference type="PANTHER" id="PTHR45626">
    <property type="entry name" value="TRANSCRIPTION TERMINATION FACTOR 2-RELATED"/>
    <property type="match status" value="1"/>
</dbReference>
<dbReference type="InterPro" id="IPR049730">
    <property type="entry name" value="SNF2/RAD54-like_C"/>
</dbReference>
<name>A0A1I7XYS6_9BILA</name>
<dbReference type="GO" id="GO:0016787">
    <property type="term" value="F:hydrolase activity"/>
    <property type="evidence" value="ECO:0007669"/>
    <property type="project" value="UniProtKB-KW"/>
</dbReference>
<evidence type="ECO:0000256" key="3">
    <source>
        <dbReference type="ARBA" id="ARBA00022840"/>
    </source>
</evidence>